<keyword evidence="2" id="KW-1185">Reference proteome</keyword>
<comment type="caution">
    <text evidence="1">The sequence shown here is derived from an EMBL/GenBank/DDBJ whole genome shotgun (WGS) entry which is preliminary data.</text>
</comment>
<evidence type="ECO:0000313" key="2">
    <source>
        <dbReference type="Proteomes" id="UP001057452"/>
    </source>
</evidence>
<accession>A0ACB9W5K3</accession>
<reference evidence="1" key="1">
    <citation type="submission" date="2022-05" db="EMBL/GenBank/DDBJ databases">
        <title>Chromosome-level genome of Chaenocephalus aceratus.</title>
        <authorList>
            <person name="Park H."/>
        </authorList>
    </citation>
    <scope>NUCLEOTIDE SEQUENCE</scope>
    <source>
        <strain evidence="1">KU_202001</strain>
    </source>
</reference>
<name>A0ACB9W5K3_CHAAC</name>
<sequence length="128" mass="14527">MSMRGQEQVEKRRWSQSRDVLRPRRHPRLPHTMGVAASWMMVITNSDCPAVGEGPHSATNCGSYQEVRRLADLSVEEMQYFEEAMSLLAAAEYCEILTCPQCRTSVERKDLSNLCVRCSICTADLKKT</sequence>
<gene>
    <name evidence="1" type="ORF">KUCAC02_000422</name>
</gene>
<dbReference type="EMBL" id="CM043802">
    <property type="protein sequence ID" value="KAI4808358.1"/>
    <property type="molecule type" value="Genomic_DNA"/>
</dbReference>
<organism evidence="1 2">
    <name type="scientific">Chaenocephalus aceratus</name>
    <name type="common">Blackfin icefish</name>
    <name type="synonym">Chaenichthys aceratus</name>
    <dbReference type="NCBI Taxonomy" id="36190"/>
    <lineage>
        <taxon>Eukaryota</taxon>
        <taxon>Metazoa</taxon>
        <taxon>Chordata</taxon>
        <taxon>Craniata</taxon>
        <taxon>Vertebrata</taxon>
        <taxon>Euteleostomi</taxon>
        <taxon>Actinopterygii</taxon>
        <taxon>Neopterygii</taxon>
        <taxon>Teleostei</taxon>
        <taxon>Neoteleostei</taxon>
        <taxon>Acanthomorphata</taxon>
        <taxon>Eupercaria</taxon>
        <taxon>Perciformes</taxon>
        <taxon>Notothenioidei</taxon>
        <taxon>Channichthyidae</taxon>
        <taxon>Chaenocephalus</taxon>
    </lineage>
</organism>
<dbReference type="Proteomes" id="UP001057452">
    <property type="component" value="Chromosome 18"/>
</dbReference>
<proteinExistence type="predicted"/>
<protein>
    <submittedName>
        <fullName evidence="1">Uncharacterized protein</fullName>
    </submittedName>
</protein>
<evidence type="ECO:0000313" key="1">
    <source>
        <dbReference type="EMBL" id="KAI4808358.1"/>
    </source>
</evidence>